<reference evidence="1 2" key="1">
    <citation type="journal article" date="2012" name="BMC Genomics">
        <title>The Caulobacter crescentus phage phiCbK: genomics of a canonical phage.</title>
        <authorList>
            <person name="Gill J.J."/>
            <person name="Berry J.D."/>
            <person name="Russell W.K."/>
            <person name="Lessor L."/>
            <person name="Escobar Garcia D.A."/>
            <person name="Hernandez D."/>
            <person name="Kane A."/>
            <person name="Keene J."/>
            <person name="Maddox M."/>
            <person name="Martin R."/>
            <person name="Mohan S."/>
            <person name="Thorn A.M."/>
            <person name="Russell D.H."/>
            <person name="Young R."/>
        </authorList>
    </citation>
    <scope>NUCLEOTIDE SEQUENCE [LARGE SCALE GENOMIC DNA]</scope>
</reference>
<sequence length="122" mass="14419">MPTDALVKVWTYDKAPRYRAKRVMRMEHHAAPRPVWVVGRRLPLPWLNLYWPLRYWYVEFGEKPVKLAAEFSTAEAAAKFITTQPDFFPHRPAVRLDAVHYFTERGDPAILGEPKPRKERVF</sequence>
<accession>K4JTC7</accession>
<keyword evidence="2" id="KW-1185">Reference proteome</keyword>
<dbReference type="GeneID" id="13996563"/>
<dbReference type="RefSeq" id="YP_006989761.1">
    <property type="nucleotide sequence ID" value="NC_019411.1"/>
</dbReference>
<dbReference type="Proteomes" id="UP000000460">
    <property type="component" value="Segment"/>
</dbReference>
<name>K4JTC7_9CAUD</name>
<proteinExistence type="predicted"/>
<dbReference type="KEGG" id="vg:13996563"/>
<organism evidence="1 2">
    <name type="scientific">Caulobacter phage CcrSwift</name>
    <dbReference type="NCBI Taxonomy" id="2927984"/>
    <lineage>
        <taxon>Viruses</taxon>
        <taxon>Duplodnaviria</taxon>
        <taxon>Heunggongvirae</taxon>
        <taxon>Uroviricota</taxon>
        <taxon>Caudoviricetes</taxon>
        <taxon>Jeanschmidtviridae</taxon>
        <taxon>Shapirovirus</taxon>
        <taxon>Shapirovirus swift</taxon>
    </lineage>
</organism>
<gene>
    <name evidence="1" type="ORF">CcrSwift_gp028</name>
</gene>
<evidence type="ECO:0000313" key="2">
    <source>
        <dbReference type="Proteomes" id="UP000000460"/>
    </source>
</evidence>
<dbReference type="EMBL" id="JX100809">
    <property type="protein sequence ID" value="AFU88346.1"/>
    <property type="molecule type" value="Genomic_DNA"/>
</dbReference>
<protein>
    <submittedName>
        <fullName evidence="1">Uncharacterized protein</fullName>
    </submittedName>
</protein>
<evidence type="ECO:0000313" key="1">
    <source>
        <dbReference type="EMBL" id="AFU88346.1"/>
    </source>
</evidence>